<evidence type="ECO:0000313" key="1">
    <source>
        <dbReference type="EMBL" id="GAA4938341.1"/>
    </source>
</evidence>
<proteinExistence type="predicted"/>
<dbReference type="EMBL" id="BAABLX010000009">
    <property type="protein sequence ID" value="GAA4938341.1"/>
    <property type="molecule type" value="Genomic_DNA"/>
</dbReference>
<gene>
    <name evidence="1" type="ORF">GCM10025791_15390</name>
</gene>
<accession>A0AAV3U0Q1</accession>
<evidence type="ECO:0000313" key="2">
    <source>
        <dbReference type="Proteomes" id="UP001409585"/>
    </source>
</evidence>
<dbReference type="RefSeq" id="WP_345419629.1">
    <property type="nucleotide sequence ID" value="NZ_AP031496.1"/>
</dbReference>
<sequence length="169" mass="18831">MACDTFGYYFNENMRAIGLKTWDDIPTSKAIILTELGIMARALRKFGANATLMELIGATGLMEKGLVIAAVSSSYYGGACIGSAFVAIVKSENCRNENSLRSKGGQMQRGRRLRENRAEDVLTFMQVHELYSDEAASIIRAYPAIYNDDYEGKRKLAYFSTEQRRKAIA</sequence>
<reference evidence="2" key="1">
    <citation type="journal article" date="2019" name="Int. J. Syst. Evol. Microbiol.">
        <title>The Global Catalogue of Microorganisms (GCM) 10K type strain sequencing project: providing services to taxonomists for standard genome sequencing and annotation.</title>
        <authorList>
            <consortium name="The Broad Institute Genomics Platform"/>
            <consortium name="The Broad Institute Genome Sequencing Center for Infectious Disease"/>
            <person name="Wu L."/>
            <person name="Ma J."/>
        </authorList>
    </citation>
    <scope>NUCLEOTIDE SEQUENCE [LARGE SCALE GENOMIC DNA]</scope>
    <source>
        <strain evidence="2">JCM 19134</strain>
    </source>
</reference>
<dbReference type="Proteomes" id="UP001409585">
    <property type="component" value="Unassembled WGS sequence"/>
</dbReference>
<dbReference type="AlphaFoldDB" id="A0AAV3U0Q1"/>
<name>A0AAV3U0Q1_9ALTE</name>
<comment type="caution">
    <text evidence="1">The sequence shown here is derived from an EMBL/GenBank/DDBJ whole genome shotgun (WGS) entry which is preliminary data.</text>
</comment>
<organism evidence="1 2">
    <name type="scientific">Halioxenophilus aromaticivorans</name>
    <dbReference type="NCBI Taxonomy" id="1306992"/>
    <lineage>
        <taxon>Bacteria</taxon>
        <taxon>Pseudomonadati</taxon>
        <taxon>Pseudomonadota</taxon>
        <taxon>Gammaproteobacteria</taxon>
        <taxon>Alteromonadales</taxon>
        <taxon>Alteromonadaceae</taxon>
        <taxon>Halioxenophilus</taxon>
    </lineage>
</organism>
<keyword evidence="2" id="KW-1185">Reference proteome</keyword>
<evidence type="ECO:0008006" key="3">
    <source>
        <dbReference type="Google" id="ProtNLM"/>
    </source>
</evidence>
<protein>
    <recommendedName>
        <fullName evidence="3">C_GCAxxG_C_C family protein</fullName>
    </recommendedName>
</protein>